<dbReference type="Proteomes" id="UP000632849">
    <property type="component" value="Unassembled WGS sequence"/>
</dbReference>
<evidence type="ECO:0008006" key="9">
    <source>
        <dbReference type="Google" id="ProtNLM"/>
    </source>
</evidence>
<reference evidence="7" key="2">
    <citation type="submission" date="2020-09" db="EMBL/GenBank/DDBJ databases">
        <authorList>
            <person name="Sun Q."/>
            <person name="Ohkuma M."/>
        </authorList>
    </citation>
    <scope>NUCLEOTIDE SEQUENCE</scope>
    <source>
        <strain evidence="7">JCM 4122</strain>
    </source>
</reference>
<comment type="caution">
    <text evidence="7">The sequence shown here is derived from an EMBL/GenBank/DDBJ whole genome shotgun (WGS) entry which is preliminary data.</text>
</comment>
<keyword evidence="5 6" id="KW-0472">Membrane</keyword>
<keyword evidence="3 6" id="KW-0812">Transmembrane</keyword>
<reference evidence="7" key="1">
    <citation type="journal article" date="2014" name="Int. J. Syst. Evol. Microbiol.">
        <title>Complete genome sequence of Corynebacterium casei LMG S-19264T (=DSM 44701T), isolated from a smear-ripened cheese.</title>
        <authorList>
            <consortium name="US DOE Joint Genome Institute (JGI-PGF)"/>
            <person name="Walter F."/>
            <person name="Albersmeier A."/>
            <person name="Kalinowski J."/>
            <person name="Ruckert C."/>
        </authorList>
    </citation>
    <scope>NUCLEOTIDE SEQUENCE</scope>
    <source>
        <strain evidence="7">JCM 4122</strain>
    </source>
</reference>
<gene>
    <name evidence="7" type="ORF">GCM10017667_49210</name>
</gene>
<organism evidence="7 8">
    <name type="scientific">Streptomyces filamentosus</name>
    <name type="common">Streptomyces roseosporus</name>
    <dbReference type="NCBI Taxonomy" id="67294"/>
    <lineage>
        <taxon>Bacteria</taxon>
        <taxon>Bacillati</taxon>
        <taxon>Actinomycetota</taxon>
        <taxon>Actinomycetes</taxon>
        <taxon>Kitasatosporales</taxon>
        <taxon>Streptomycetaceae</taxon>
        <taxon>Streptomyces</taxon>
    </lineage>
</organism>
<sequence>MKRLLAFTLGILTAIGGFVDIGDLVASSLVGARFGFSLVWVLLVGVVGICVYAEMAGRVAAVAGRPTFDLVRERLGPRTALANLVGSLLVTGLTLAAELAGVALAIELISSVAHLLWVPLVGLAVWLVIWRTRFETMERVFGLAGLALVVFVVAVFRLDPSWGSVLERITHPEVPHGEGLPTYFYYAIALFASAMTPYEVFFFSSGGIEEKWKRKDLVTARATSSSVSPSAASSPCRSWRRRRCCCTRRGSRWTTCPRWSSRWATPWGSSGWASS</sequence>
<feature type="transmembrane region" description="Helical" evidence="6">
    <location>
        <begin position="141"/>
        <end position="158"/>
    </location>
</feature>
<keyword evidence="8" id="KW-1185">Reference proteome</keyword>
<evidence type="ECO:0000256" key="4">
    <source>
        <dbReference type="ARBA" id="ARBA00022989"/>
    </source>
</evidence>
<dbReference type="Pfam" id="PF01566">
    <property type="entry name" value="Nramp"/>
    <property type="match status" value="1"/>
</dbReference>
<evidence type="ECO:0000256" key="3">
    <source>
        <dbReference type="ARBA" id="ARBA00022692"/>
    </source>
</evidence>
<protein>
    <recommendedName>
        <fullName evidence="9">Natural resistance-associated macrophage protein</fullName>
    </recommendedName>
</protein>
<dbReference type="GO" id="GO:0034755">
    <property type="term" value="P:iron ion transmembrane transport"/>
    <property type="evidence" value="ECO:0007669"/>
    <property type="project" value="TreeGrafter"/>
</dbReference>
<keyword evidence="2" id="KW-0813">Transport</keyword>
<dbReference type="InterPro" id="IPR001046">
    <property type="entry name" value="NRAMP_fam"/>
</dbReference>
<evidence type="ECO:0000256" key="6">
    <source>
        <dbReference type="SAM" id="Phobius"/>
    </source>
</evidence>
<comment type="subcellular location">
    <subcellularLocation>
        <location evidence="1">Membrane</location>
        <topology evidence="1">Multi-pass membrane protein</topology>
    </subcellularLocation>
</comment>
<name>A0A919EPT8_STRFL</name>
<evidence type="ECO:0000313" key="7">
    <source>
        <dbReference type="EMBL" id="GHG10628.1"/>
    </source>
</evidence>
<dbReference type="PANTHER" id="PTHR11706:SF33">
    <property type="entry name" value="NATURAL RESISTANCE-ASSOCIATED MACROPHAGE PROTEIN 2"/>
    <property type="match status" value="1"/>
</dbReference>
<keyword evidence="4 6" id="KW-1133">Transmembrane helix</keyword>
<dbReference type="EMBL" id="BNBE01000002">
    <property type="protein sequence ID" value="GHG10628.1"/>
    <property type="molecule type" value="Genomic_DNA"/>
</dbReference>
<feature type="transmembrane region" description="Helical" evidence="6">
    <location>
        <begin position="37"/>
        <end position="60"/>
    </location>
</feature>
<dbReference type="PANTHER" id="PTHR11706">
    <property type="entry name" value="SOLUTE CARRIER PROTEIN FAMILY 11 MEMBER"/>
    <property type="match status" value="1"/>
</dbReference>
<dbReference type="AlphaFoldDB" id="A0A919EPT8"/>
<proteinExistence type="predicted"/>
<evidence type="ECO:0000256" key="2">
    <source>
        <dbReference type="ARBA" id="ARBA00022448"/>
    </source>
</evidence>
<dbReference type="GO" id="GO:0005886">
    <property type="term" value="C:plasma membrane"/>
    <property type="evidence" value="ECO:0007669"/>
    <property type="project" value="TreeGrafter"/>
</dbReference>
<dbReference type="GO" id="GO:0005384">
    <property type="term" value="F:manganese ion transmembrane transporter activity"/>
    <property type="evidence" value="ECO:0007669"/>
    <property type="project" value="TreeGrafter"/>
</dbReference>
<accession>A0A919EPT8</accession>
<feature type="transmembrane region" description="Helical" evidence="6">
    <location>
        <begin position="183"/>
        <end position="204"/>
    </location>
</feature>
<evidence type="ECO:0000256" key="5">
    <source>
        <dbReference type="ARBA" id="ARBA00023136"/>
    </source>
</evidence>
<evidence type="ECO:0000313" key="8">
    <source>
        <dbReference type="Proteomes" id="UP000632849"/>
    </source>
</evidence>
<feature type="transmembrane region" description="Helical" evidence="6">
    <location>
        <begin position="81"/>
        <end position="106"/>
    </location>
</feature>
<dbReference type="RefSeq" id="WP_268983037.1">
    <property type="nucleotide sequence ID" value="NZ_BNBE01000002.1"/>
</dbReference>
<dbReference type="GO" id="GO:0015086">
    <property type="term" value="F:cadmium ion transmembrane transporter activity"/>
    <property type="evidence" value="ECO:0007669"/>
    <property type="project" value="TreeGrafter"/>
</dbReference>
<feature type="transmembrane region" description="Helical" evidence="6">
    <location>
        <begin position="112"/>
        <end position="129"/>
    </location>
</feature>
<evidence type="ECO:0000256" key="1">
    <source>
        <dbReference type="ARBA" id="ARBA00004141"/>
    </source>
</evidence>